<feature type="domain" description="Pyridoxamine 5'-phosphate oxidase N-terminal" evidence="2">
    <location>
        <begin position="45"/>
        <end position="130"/>
    </location>
</feature>
<evidence type="ECO:0000256" key="1">
    <source>
        <dbReference type="ARBA" id="ARBA00023002"/>
    </source>
</evidence>
<dbReference type="Gene3D" id="2.30.110.10">
    <property type="entry name" value="Electron Transport, Fmn-binding Protein, Chain A"/>
    <property type="match status" value="1"/>
</dbReference>
<dbReference type="InterPro" id="IPR011576">
    <property type="entry name" value="Pyridox_Oxase_N"/>
</dbReference>
<dbReference type="NCBIfam" id="TIGR03618">
    <property type="entry name" value="Rv1155_F420"/>
    <property type="match status" value="1"/>
</dbReference>
<dbReference type="InterPro" id="IPR052019">
    <property type="entry name" value="F420H2_bilvrd_red/Heme_oxyg"/>
</dbReference>
<sequence>MRPLPRKAILPYHHLVDRLRPSATEVGFDAIRTRFRRSPLIRIPDGYQDLFSRPIIVSLATVQPDGQPQVTPVWADYVDGHIRVNTATGRQKHKNLIERPQATILAVDPDNGQRYVEVRGRVADVSEETGVAVIDKLAHDYMGVDVYPWHIPEETRVTFLIEPVRVVTSG</sequence>
<dbReference type="PANTHER" id="PTHR35176:SF6">
    <property type="entry name" value="HEME OXYGENASE HI_0854-RELATED"/>
    <property type="match status" value="1"/>
</dbReference>
<name>A0A6J4UNV7_9BACT</name>
<dbReference type="SUPFAM" id="SSF50475">
    <property type="entry name" value="FMN-binding split barrel"/>
    <property type="match status" value="1"/>
</dbReference>
<organism evidence="3">
    <name type="scientific">uncultured Thermomicrobiales bacterium</name>
    <dbReference type="NCBI Taxonomy" id="1645740"/>
    <lineage>
        <taxon>Bacteria</taxon>
        <taxon>Pseudomonadati</taxon>
        <taxon>Thermomicrobiota</taxon>
        <taxon>Thermomicrobia</taxon>
        <taxon>Thermomicrobiales</taxon>
        <taxon>environmental samples</taxon>
    </lineage>
</organism>
<evidence type="ECO:0000259" key="2">
    <source>
        <dbReference type="Pfam" id="PF01243"/>
    </source>
</evidence>
<accession>A0A6J4UNV7</accession>
<proteinExistence type="predicted"/>
<dbReference type="AlphaFoldDB" id="A0A6J4UNV7"/>
<dbReference type="EMBL" id="CADCWI010000063">
    <property type="protein sequence ID" value="CAA9553390.1"/>
    <property type="molecule type" value="Genomic_DNA"/>
</dbReference>
<dbReference type="Pfam" id="PF01243">
    <property type="entry name" value="PNPOx_N"/>
    <property type="match status" value="1"/>
</dbReference>
<dbReference type="GO" id="GO:0005829">
    <property type="term" value="C:cytosol"/>
    <property type="evidence" value="ECO:0007669"/>
    <property type="project" value="TreeGrafter"/>
</dbReference>
<gene>
    <name evidence="3" type="ORF">AVDCRST_MAG43-1246</name>
</gene>
<dbReference type="InterPro" id="IPR012349">
    <property type="entry name" value="Split_barrel_FMN-bd"/>
</dbReference>
<dbReference type="GO" id="GO:0070967">
    <property type="term" value="F:coenzyme F420 binding"/>
    <property type="evidence" value="ECO:0007669"/>
    <property type="project" value="TreeGrafter"/>
</dbReference>
<dbReference type="PANTHER" id="PTHR35176">
    <property type="entry name" value="HEME OXYGENASE HI_0854-RELATED"/>
    <property type="match status" value="1"/>
</dbReference>
<reference evidence="3" key="1">
    <citation type="submission" date="2020-02" db="EMBL/GenBank/DDBJ databases">
        <authorList>
            <person name="Meier V. D."/>
        </authorList>
    </citation>
    <scope>NUCLEOTIDE SEQUENCE</scope>
    <source>
        <strain evidence="3">AVDCRST_MAG43</strain>
    </source>
</reference>
<dbReference type="InterPro" id="IPR019920">
    <property type="entry name" value="F420-binding_dom_put"/>
</dbReference>
<keyword evidence="1" id="KW-0560">Oxidoreductase</keyword>
<protein>
    <recommendedName>
        <fullName evidence="2">Pyridoxamine 5'-phosphate oxidase N-terminal domain-containing protein</fullName>
    </recommendedName>
</protein>
<dbReference type="GO" id="GO:0016627">
    <property type="term" value="F:oxidoreductase activity, acting on the CH-CH group of donors"/>
    <property type="evidence" value="ECO:0007669"/>
    <property type="project" value="TreeGrafter"/>
</dbReference>
<evidence type="ECO:0000313" key="3">
    <source>
        <dbReference type="EMBL" id="CAA9553390.1"/>
    </source>
</evidence>